<protein>
    <submittedName>
        <fullName evidence="2">Methyltransferase domain-containing protein</fullName>
    </submittedName>
</protein>
<keyword evidence="3" id="KW-1185">Reference proteome</keyword>
<dbReference type="Pfam" id="PF13649">
    <property type="entry name" value="Methyltransf_25"/>
    <property type="match status" value="1"/>
</dbReference>
<sequence>MQALFDLALRGDARQLEHDDGTISSLAVRRWHGHPDEVDVLLIERCRGATLDVGCGPGRMTVGLTRRGLPAMGIDTSAEAVRMTVRRGGVAVQCDIFDPVPAEGQWDHVLLADCNLGIGGDLAVLLGRVHDVLSCGGSALVEVAAPGTGLREGTARFGDGPWFPWTQADAEAVTRLGEEAKLVTTWTAERSGRWLVELTRR</sequence>
<dbReference type="EMBL" id="CP045929">
    <property type="protein sequence ID" value="QGK70493.1"/>
    <property type="molecule type" value="Genomic_DNA"/>
</dbReference>
<feature type="domain" description="Methyltransferase" evidence="1">
    <location>
        <begin position="51"/>
        <end position="137"/>
    </location>
</feature>
<evidence type="ECO:0000313" key="3">
    <source>
        <dbReference type="Proteomes" id="UP000371041"/>
    </source>
</evidence>
<dbReference type="RefSeq" id="WP_154077075.1">
    <property type="nucleotide sequence ID" value="NZ_CP045929.1"/>
</dbReference>
<name>A0A5Q3Q7Z7_9PSEU</name>
<dbReference type="GO" id="GO:0032259">
    <property type="term" value="P:methylation"/>
    <property type="evidence" value="ECO:0007669"/>
    <property type="project" value="UniProtKB-KW"/>
</dbReference>
<dbReference type="InterPro" id="IPR029063">
    <property type="entry name" value="SAM-dependent_MTases_sf"/>
</dbReference>
<dbReference type="SUPFAM" id="SSF53335">
    <property type="entry name" value="S-adenosyl-L-methionine-dependent methyltransferases"/>
    <property type="match status" value="1"/>
</dbReference>
<evidence type="ECO:0000313" key="2">
    <source>
        <dbReference type="EMBL" id="QGK70493.1"/>
    </source>
</evidence>
<dbReference type="InterPro" id="IPR041698">
    <property type="entry name" value="Methyltransf_25"/>
</dbReference>
<dbReference type="GO" id="GO:0008168">
    <property type="term" value="F:methyltransferase activity"/>
    <property type="evidence" value="ECO:0007669"/>
    <property type="project" value="UniProtKB-KW"/>
</dbReference>
<evidence type="ECO:0000259" key="1">
    <source>
        <dbReference type="Pfam" id="PF13649"/>
    </source>
</evidence>
<dbReference type="AlphaFoldDB" id="A0A5Q3Q7Z7"/>
<keyword evidence="2" id="KW-0808">Transferase</keyword>
<dbReference type="CDD" id="cd02440">
    <property type="entry name" value="AdoMet_MTases"/>
    <property type="match status" value="1"/>
</dbReference>
<dbReference type="Proteomes" id="UP000371041">
    <property type="component" value="Chromosome"/>
</dbReference>
<dbReference type="Gene3D" id="3.40.50.150">
    <property type="entry name" value="Vaccinia Virus protein VP39"/>
    <property type="match status" value="1"/>
</dbReference>
<gene>
    <name evidence="2" type="ORF">GIY23_14040</name>
</gene>
<accession>A0A5Q3Q7Z7</accession>
<reference evidence="3" key="1">
    <citation type="submission" date="2019-11" db="EMBL/GenBank/DDBJ databases">
        <title>The complete genome sequence of Saccharopolyspora sp. E2A.</title>
        <authorList>
            <person name="Zhang G."/>
        </authorList>
    </citation>
    <scope>NUCLEOTIDE SEQUENCE [LARGE SCALE GENOMIC DNA]</scope>
    <source>
        <strain evidence="3">E2A</strain>
    </source>
</reference>
<organism evidence="2 3">
    <name type="scientific">Allosaccharopolyspora coralli</name>
    <dbReference type="NCBI Taxonomy" id="2665642"/>
    <lineage>
        <taxon>Bacteria</taxon>
        <taxon>Bacillati</taxon>
        <taxon>Actinomycetota</taxon>
        <taxon>Actinomycetes</taxon>
        <taxon>Pseudonocardiales</taxon>
        <taxon>Pseudonocardiaceae</taxon>
        <taxon>Allosaccharopolyspora</taxon>
    </lineage>
</organism>
<keyword evidence="2" id="KW-0489">Methyltransferase</keyword>
<proteinExistence type="predicted"/>
<dbReference type="KEGG" id="sace:GIY23_14040"/>